<accession>A0A8H6SKF8</accession>
<feature type="compositionally biased region" description="Low complexity" evidence="1">
    <location>
        <begin position="30"/>
        <end position="46"/>
    </location>
</feature>
<feature type="compositionally biased region" description="Acidic residues" evidence="1">
    <location>
        <begin position="104"/>
        <end position="131"/>
    </location>
</feature>
<protein>
    <submittedName>
        <fullName evidence="2">Uncharacterized protein</fullName>
    </submittedName>
</protein>
<dbReference type="EMBL" id="JACAZE010000013">
    <property type="protein sequence ID" value="KAF7300450.1"/>
    <property type="molecule type" value="Genomic_DNA"/>
</dbReference>
<reference evidence="2" key="1">
    <citation type="submission" date="2020-05" db="EMBL/GenBank/DDBJ databases">
        <title>Mycena genomes resolve the evolution of fungal bioluminescence.</title>
        <authorList>
            <person name="Tsai I.J."/>
        </authorList>
    </citation>
    <scope>NUCLEOTIDE SEQUENCE</scope>
    <source>
        <strain evidence="2">110903Hualien_Pintung</strain>
    </source>
</reference>
<evidence type="ECO:0000256" key="1">
    <source>
        <dbReference type="SAM" id="MobiDB-lite"/>
    </source>
</evidence>
<dbReference type="AlphaFoldDB" id="A0A8H6SKF8"/>
<dbReference type="Proteomes" id="UP000613580">
    <property type="component" value="Unassembled WGS sequence"/>
</dbReference>
<name>A0A8H6SKF8_MYCCL</name>
<gene>
    <name evidence="2" type="ORF">HMN09_00928700</name>
</gene>
<feature type="region of interest" description="Disordered" evidence="1">
    <location>
        <begin position="1"/>
        <end position="55"/>
    </location>
</feature>
<feature type="region of interest" description="Disordered" evidence="1">
    <location>
        <begin position="178"/>
        <end position="213"/>
    </location>
</feature>
<keyword evidence="3" id="KW-1185">Reference proteome</keyword>
<comment type="caution">
    <text evidence="2">The sequence shown here is derived from an EMBL/GenBank/DDBJ whole genome shotgun (WGS) entry which is preliminary data.</text>
</comment>
<feature type="region of interest" description="Disordered" evidence="1">
    <location>
        <begin position="102"/>
        <end position="165"/>
    </location>
</feature>
<evidence type="ECO:0000313" key="2">
    <source>
        <dbReference type="EMBL" id="KAF7300450.1"/>
    </source>
</evidence>
<organism evidence="2 3">
    <name type="scientific">Mycena chlorophos</name>
    <name type="common">Agaric fungus</name>
    <name type="synonym">Agaricus chlorophos</name>
    <dbReference type="NCBI Taxonomy" id="658473"/>
    <lineage>
        <taxon>Eukaryota</taxon>
        <taxon>Fungi</taxon>
        <taxon>Dikarya</taxon>
        <taxon>Basidiomycota</taxon>
        <taxon>Agaricomycotina</taxon>
        <taxon>Agaricomycetes</taxon>
        <taxon>Agaricomycetidae</taxon>
        <taxon>Agaricales</taxon>
        <taxon>Marasmiineae</taxon>
        <taxon>Mycenaceae</taxon>
        <taxon>Mycena</taxon>
    </lineage>
</organism>
<evidence type="ECO:0000313" key="3">
    <source>
        <dbReference type="Proteomes" id="UP000613580"/>
    </source>
</evidence>
<sequence>MSTHTHMSMKLGKLKSKNSSSGAVGGGGSLRLRLPSSLQSASSSSQTVDIALPRNSFTETDYYRATKHEIHSPVSFATLYGPRAEEDTRRATTSRIYLNRAETFDLEEEDNDAEREDYEEEDCEEGDDAEATADGKKKRAFAGAVPLASVEAGNGSSKRPRKLSSLLQTLRDSMLRKLPDRRWASLRQRRATTDTTHEQRKRAVPRSKSMPAF</sequence>
<proteinExistence type="predicted"/>